<dbReference type="InterPro" id="IPR036291">
    <property type="entry name" value="NAD(P)-bd_dom_sf"/>
</dbReference>
<keyword evidence="6" id="KW-0067">ATP-binding</keyword>
<evidence type="ECO:0000313" key="10">
    <source>
        <dbReference type="EMBL" id="ACF13514.1"/>
    </source>
</evidence>
<dbReference type="Gene3D" id="3.90.180.10">
    <property type="entry name" value="Medium-chain alcohol dehydrogenases, catalytic domain"/>
    <property type="match status" value="2"/>
</dbReference>
<dbReference type="eggNOG" id="COG0365">
    <property type="taxonomic scope" value="Bacteria"/>
</dbReference>
<dbReference type="Pfam" id="PF08240">
    <property type="entry name" value="ADH_N"/>
    <property type="match status" value="1"/>
</dbReference>
<keyword evidence="5" id="KW-0547">Nucleotide-binding</keyword>
<evidence type="ECO:0000256" key="2">
    <source>
        <dbReference type="ARBA" id="ARBA00022450"/>
    </source>
</evidence>
<sequence>MAEQKRAGQFPLKSHSEDAVRTNPIRDHRDYIEMQDACIYRFEEFHGDIAKREIHWFDKKLNAWITFSDEEKKWIGLDAETGESVQVNYPASFTPWKKTFDDAQAPFFRWFQKGLTNACFNEVDRHVMAGHGEETAFYFESDRWDATKNDGRGGPVSSFRITRKKLLYEVAKCALVLKKLGLKKGDRVCLNMPNILEQIYYTEACKRLGIIYTAIFGGFSAKSLSDRLENAGAKVIITTDGAYRNAQLLKFKEEYTDKALDNYIPLETATQLIAKRLKAMQAEDAVSNRILGKITSKLCLESTVERADVMACVGHALTELSDLSIKQKSKIRTELAKGLVSAPSRVAHVIVVKHSGQAIHWRADRDKWSHELLEEAAEELLQRAQEAGFMVKNQAELLALEGKAFIWAIYKSTMCEPLDAEFPLFFIYTSGSTGKPKGAVHVHGGFTIGVAHSMKVAFDARSGEDTAYVIADPGWIAGQSYLISATLLTRIASVVAEGSPIFPSPGRFASIIDRYQVTIFKAGVTFLKHVMANPLNLEDVLQCDLSSLRVATFFAEPCNPVVQEFGMKVITPRYINSYWATEHGCILWTHFYDNKHFPLKPDARTYPMPWVFGDVWISTGKDKEGREIYRVADNEERGEVVITKPFPSLARTIWGDDEAFLEKFEKEQWLGDLPRYTETYWSRWSDGKNPVLAYTQGDFAMKHAGGSYSFHGRSDDVINVSGRRIGTEEIESTLLKDKNQTLNSPIGNVIVVGGPHREKGLTPIAFVLAVQGKRLMQDDMRRLNELIRKDVGSDSVPSDYIEVSAFPETRSGKYMRRCLKHLMNDEDLGDVTALKNPEVLPEIKSKIADWKRKQAAAASQQIYEAYRYFRIQYASVKSDSFIAIVKFSNPPVNALNERSLDELNTVLDHLARRENVKAVIFTGKGTRSFVAGADVKQLYREMHSLDDALTSLNNAHLAFTKIECMEKPVIAAINGVALGGGNEFALACHYRIAEKKARFGQPEINLRLLPAYGATQRLPRILERYSDRHAAIKKSLEIMLGGRLLSAADAAHIGMIDEVVETDAVTRAVELATNFILEKPGDSKRLKSAVEYRQKVLMQWMAVGSFPDDVAADHEVLRLVHQATLSGRQKAAERIIAAVKDGYEKGLTKGFETEALLFAEAVIAPNEGKAGIKAFLEKKSAPLATRPFLFLSEKEESESLKTGDLLKMDAPFYPSVTKIPKYQYAQAVIRSPITGAPEHGDPEKFEQKVVVPVERPGANEVLLYMLASEVNFNDIWAIVGIPISQFKHVDKDIYITGSGGVGLIVEMGSEVLREGRLKVGDLVSVYPGQSELLSPMIGTDPMYCNFKIQGYETGDGSHQQFMLAQAPQCVLKPQDLSIEAGGSYILTMSTIYRALFCTLQVEEGKSIFIEGAATGTGLAALKIALKNRLHTVGLVSTKERAEFIQAIGAGGTINRMENELSKTFTKVPENPDQWEKWEKAGETLVSEFKEQNQGKLADYVVSHAGELSFPRSFQLLDEGGTLTFFGASSGYHFTFIGKAGLATPDEMLRRIRFRANQSVLTYYGIETEQSCIVDKYGLEIIETLRERGARIVVACNTDAQREFVQSLGFGSAVKHVFSLETLQRTQSAFSWPATMRNLPNPKHNIDDFRDAVREFNDTVFKAFAQEACMPFRTADNAKGNPDVVFERAGQDTLSVSTALARHFTGKVIYAEEMKGRRYSFYAPQVWMRQRKIYMPTANIFGTHMSNAAEVIELNAMIEAGMIEVSEPLVVEFEQLPEAHQEMWENRHRASVYVCNHCLPELGLKSKEELFAAWSVKK</sequence>
<evidence type="ECO:0000256" key="7">
    <source>
        <dbReference type="ARBA" id="ARBA00022990"/>
    </source>
</evidence>
<dbReference type="KEGG" id="cts:Ctha_1050"/>
<dbReference type="GO" id="GO:0003987">
    <property type="term" value="F:acetate-CoA ligase activity"/>
    <property type="evidence" value="ECO:0007669"/>
    <property type="project" value="UniProtKB-EC"/>
</dbReference>
<dbReference type="Gene3D" id="3.40.50.720">
    <property type="entry name" value="NAD(P)-binding Rossmann-like Domain"/>
    <property type="match status" value="2"/>
</dbReference>
<evidence type="ECO:0000256" key="5">
    <source>
        <dbReference type="ARBA" id="ARBA00022741"/>
    </source>
</evidence>
<dbReference type="RefSeq" id="WP_012499598.1">
    <property type="nucleotide sequence ID" value="NC_011026.1"/>
</dbReference>
<evidence type="ECO:0000256" key="8">
    <source>
        <dbReference type="ARBA" id="ARBA00049556"/>
    </source>
</evidence>
<keyword evidence="4 10" id="KW-0436">Ligase</keyword>
<dbReference type="Pfam" id="PF00501">
    <property type="entry name" value="AMP-binding"/>
    <property type="match status" value="2"/>
</dbReference>
<dbReference type="InterPro" id="IPR001753">
    <property type="entry name" value="Enoyl-CoA_hydra/iso"/>
</dbReference>
<evidence type="ECO:0000256" key="4">
    <source>
        <dbReference type="ARBA" id="ARBA00022598"/>
    </source>
</evidence>
<dbReference type="EMBL" id="CP001100">
    <property type="protein sequence ID" value="ACF13514.1"/>
    <property type="molecule type" value="Genomic_DNA"/>
</dbReference>
<keyword evidence="3" id="KW-0597">Phosphoprotein</keyword>
<dbReference type="HOGENOM" id="CLU_236902_0_0_10"/>
<dbReference type="InterPro" id="IPR011032">
    <property type="entry name" value="GroES-like_sf"/>
</dbReference>
<dbReference type="GO" id="GO:0003857">
    <property type="term" value="F:(3S)-3-hydroxyacyl-CoA dehydrogenase (NAD+) activity"/>
    <property type="evidence" value="ECO:0007669"/>
    <property type="project" value="UniProtKB-EC"/>
</dbReference>
<name>B3QXY6_CHLT3</name>
<accession>B3QXY6</accession>
<dbReference type="PROSITE" id="PS00166">
    <property type="entry name" value="ENOYL_COA_HYDRATASE"/>
    <property type="match status" value="1"/>
</dbReference>
<dbReference type="PANTHER" id="PTHR24095">
    <property type="entry name" value="ACETYL-COENZYME A SYNTHETASE"/>
    <property type="match status" value="1"/>
</dbReference>
<dbReference type="SUPFAM" id="SSF51735">
    <property type="entry name" value="NAD(P)-binding Rossmann-fold domains"/>
    <property type="match status" value="1"/>
</dbReference>
<dbReference type="CDD" id="cd06558">
    <property type="entry name" value="crotonase-like"/>
    <property type="match status" value="1"/>
</dbReference>
<proteinExistence type="predicted"/>
<dbReference type="SMART" id="SM00829">
    <property type="entry name" value="PKS_ER"/>
    <property type="match status" value="1"/>
</dbReference>
<dbReference type="InterPro" id="IPR020845">
    <property type="entry name" value="AMP-binding_CS"/>
</dbReference>
<dbReference type="InterPro" id="IPR020843">
    <property type="entry name" value="ER"/>
</dbReference>
<comment type="catalytic activity">
    <reaction evidence="8">
        <text>a (3S)-3-hydroxyacyl-CoA + NAD(+) = a 3-oxoacyl-CoA + NADH + H(+)</text>
        <dbReference type="Rhea" id="RHEA:22432"/>
        <dbReference type="ChEBI" id="CHEBI:15378"/>
        <dbReference type="ChEBI" id="CHEBI:57318"/>
        <dbReference type="ChEBI" id="CHEBI:57540"/>
        <dbReference type="ChEBI" id="CHEBI:57945"/>
        <dbReference type="ChEBI" id="CHEBI:90726"/>
        <dbReference type="EC" id="1.1.1.35"/>
    </reaction>
</comment>
<dbReference type="InterPro" id="IPR045851">
    <property type="entry name" value="AMP-bd_C_sf"/>
</dbReference>
<reference evidence="10 11" key="1">
    <citation type="submission" date="2008-06" db="EMBL/GenBank/DDBJ databases">
        <title>Complete sequence of Chloroherpeton thalassium ATCC 35110.</title>
        <authorList>
            <consortium name="US DOE Joint Genome Institute"/>
            <person name="Lucas S."/>
            <person name="Copeland A."/>
            <person name="Lapidus A."/>
            <person name="Glavina del Rio T."/>
            <person name="Dalin E."/>
            <person name="Tice H."/>
            <person name="Bruce D."/>
            <person name="Goodwin L."/>
            <person name="Pitluck S."/>
            <person name="Schmutz J."/>
            <person name="Larimer F."/>
            <person name="Land M."/>
            <person name="Hauser L."/>
            <person name="Kyrpides N."/>
            <person name="Mikhailova N."/>
            <person name="Liu Z."/>
            <person name="Li T."/>
            <person name="Zhao F."/>
            <person name="Overmann J."/>
            <person name="Bryant D.A."/>
            <person name="Richardson P."/>
        </authorList>
    </citation>
    <scope>NUCLEOTIDE SEQUENCE [LARGE SCALE GENOMIC DNA]</scope>
    <source>
        <strain evidence="11">ATCC 35110 / GB-78</strain>
    </source>
</reference>
<keyword evidence="2" id="KW-0596">Phosphopantetheine</keyword>
<dbReference type="EC" id="6.2.1.1" evidence="1"/>
<dbReference type="InterPro" id="IPR000873">
    <property type="entry name" value="AMP-dep_synth/lig_dom"/>
</dbReference>
<dbReference type="InterPro" id="IPR029045">
    <property type="entry name" value="ClpP/crotonase-like_dom_sf"/>
</dbReference>
<dbReference type="Pfam" id="PF00378">
    <property type="entry name" value="ECH_1"/>
    <property type="match status" value="1"/>
</dbReference>
<evidence type="ECO:0000256" key="6">
    <source>
        <dbReference type="ARBA" id="ARBA00022840"/>
    </source>
</evidence>
<dbReference type="Pfam" id="PF13193">
    <property type="entry name" value="AMP-binding_C"/>
    <property type="match status" value="1"/>
</dbReference>
<dbReference type="Proteomes" id="UP000001208">
    <property type="component" value="Chromosome"/>
</dbReference>
<dbReference type="SUPFAM" id="SSF50129">
    <property type="entry name" value="GroES-like"/>
    <property type="match status" value="1"/>
</dbReference>
<evidence type="ECO:0000259" key="9">
    <source>
        <dbReference type="SMART" id="SM00829"/>
    </source>
</evidence>
<dbReference type="PROSITE" id="PS00455">
    <property type="entry name" value="AMP_BINDING"/>
    <property type="match status" value="1"/>
</dbReference>
<keyword evidence="11" id="KW-1185">Reference proteome</keyword>
<dbReference type="InterPro" id="IPR042099">
    <property type="entry name" value="ANL_N_sf"/>
</dbReference>
<dbReference type="eggNOG" id="COG1024">
    <property type="taxonomic scope" value="Bacteria"/>
</dbReference>
<keyword evidence="7" id="KW-0007">Acetylation</keyword>
<dbReference type="STRING" id="517418.Ctha_1050"/>
<feature type="domain" description="Enoyl reductase (ER)" evidence="9">
    <location>
        <begin position="1240"/>
        <end position="1541"/>
    </location>
</feature>
<protein>
    <recommendedName>
        <fullName evidence="1">acetate--CoA ligase</fullName>
        <ecNumber evidence="1">6.2.1.1</ecNumber>
    </recommendedName>
</protein>
<dbReference type="GO" id="GO:0006085">
    <property type="term" value="P:acetyl-CoA biosynthetic process"/>
    <property type="evidence" value="ECO:0007669"/>
    <property type="project" value="TreeGrafter"/>
</dbReference>
<gene>
    <name evidence="10" type="ordered locus">Ctha_1050</name>
</gene>
<evidence type="ECO:0000313" key="11">
    <source>
        <dbReference type="Proteomes" id="UP000001208"/>
    </source>
</evidence>
<dbReference type="Gene3D" id="3.40.50.12780">
    <property type="entry name" value="N-terminal domain of ligase-like"/>
    <property type="match status" value="2"/>
</dbReference>
<evidence type="ECO:0000256" key="1">
    <source>
        <dbReference type="ARBA" id="ARBA00013275"/>
    </source>
</evidence>
<dbReference type="eggNOG" id="COG0604">
    <property type="taxonomic scope" value="Bacteria"/>
</dbReference>
<dbReference type="GO" id="GO:0005829">
    <property type="term" value="C:cytosol"/>
    <property type="evidence" value="ECO:0007669"/>
    <property type="project" value="TreeGrafter"/>
</dbReference>
<dbReference type="InterPro" id="IPR025110">
    <property type="entry name" value="AMP-bd_C"/>
</dbReference>
<dbReference type="Gene3D" id="3.90.226.10">
    <property type="entry name" value="2-enoyl-CoA Hydratase, Chain A, domain 1"/>
    <property type="match status" value="1"/>
</dbReference>
<organism evidence="10 11">
    <name type="scientific">Chloroherpeton thalassium (strain ATCC 35110 / GB-78)</name>
    <dbReference type="NCBI Taxonomy" id="517418"/>
    <lineage>
        <taxon>Bacteria</taxon>
        <taxon>Pseudomonadati</taxon>
        <taxon>Chlorobiota</taxon>
        <taxon>Chlorobiia</taxon>
        <taxon>Chlorobiales</taxon>
        <taxon>Chloroherpetonaceae</taxon>
        <taxon>Chloroherpeton</taxon>
    </lineage>
</organism>
<dbReference type="PANTHER" id="PTHR24095:SF14">
    <property type="entry name" value="ACETYL-COENZYME A SYNTHETASE 1"/>
    <property type="match status" value="1"/>
</dbReference>
<dbReference type="OrthoDB" id="9778383at2"/>
<dbReference type="InterPro" id="IPR018376">
    <property type="entry name" value="Enoyl-CoA_hyd/isom_CS"/>
</dbReference>
<dbReference type="SUPFAM" id="SSF52096">
    <property type="entry name" value="ClpP/crotonase"/>
    <property type="match status" value="1"/>
</dbReference>
<dbReference type="SUPFAM" id="SSF56801">
    <property type="entry name" value="Acetyl-CoA synthetase-like"/>
    <property type="match status" value="1"/>
</dbReference>
<evidence type="ECO:0000256" key="3">
    <source>
        <dbReference type="ARBA" id="ARBA00022553"/>
    </source>
</evidence>
<dbReference type="InterPro" id="IPR013154">
    <property type="entry name" value="ADH-like_N"/>
</dbReference>
<dbReference type="GO" id="GO:0005524">
    <property type="term" value="F:ATP binding"/>
    <property type="evidence" value="ECO:0007669"/>
    <property type="project" value="UniProtKB-KW"/>
</dbReference>
<dbReference type="Gene3D" id="3.30.300.30">
    <property type="match status" value="1"/>
</dbReference>